<keyword evidence="7" id="KW-1185">Reference proteome</keyword>
<dbReference type="eggNOG" id="COG0637">
    <property type="taxonomic scope" value="Bacteria"/>
</dbReference>
<dbReference type="InterPro" id="IPR051600">
    <property type="entry name" value="Beta-PGM-like"/>
</dbReference>
<evidence type="ECO:0000256" key="4">
    <source>
        <dbReference type="ARBA" id="ARBA00022842"/>
    </source>
</evidence>
<reference evidence="6 7" key="1">
    <citation type="submission" date="2008-10" db="EMBL/GenBank/DDBJ databases">
        <title>Draft genome sequence of Collinsella stercoris (DSM 13279).</title>
        <authorList>
            <person name="Sudarsanam P."/>
            <person name="Ley R."/>
            <person name="Guruge J."/>
            <person name="Turnbaugh P.J."/>
            <person name="Mahowald M."/>
            <person name="Liep D."/>
            <person name="Gordon J."/>
        </authorList>
    </citation>
    <scope>NUCLEOTIDE SEQUENCE [LARGE SCALE GENOMIC DNA]</scope>
    <source>
        <strain evidence="6 7">DSM 13279</strain>
    </source>
</reference>
<comment type="caution">
    <text evidence="6">The sequence shown here is derived from an EMBL/GenBank/DDBJ whole genome shotgun (WGS) entry which is preliminary data.</text>
</comment>
<dbReference type="PANTHER" id="PTHR46193">
    <property type="entry name" value="6-PHOSPHOGLUCONATE PHOSPHATASE"/>
    <property type="match status" value="1"/>
</dbReference>
<dbReference type="SUPFAM" id="SSF56784">
    <property type="entry name" value="HAD-like"/>
    <property type="match status" value="1"/>
</dbReference>
<evidence type="ECO:0000256" key="1">
    <source>
        <dbReference type="ARBA" id="ARBA00001946"/>
    </source>
</evidence>
<dbReference type="Gene3D" id="3.40.50.1000">
    <property type="entry name" value="HAD superfamily/HAD-like"/>
    <property type="match status" value="1"/>
</dbReference>
<protein>
    <submittedName>
        <fullName evidence="6">HAD hydrolase, family IA, variant 3</fullName>
    </submittedName>
</protein>
<dbReference type="InterPro" id="IPR036412">
    <property type="entry name" value="HAD-like_sf"/>
</dbReference>
<dbReference type="Proteomes" id="UP000003560">
    <property type="component" value="Unassembled WGS sequence"/>
</dbReference>
<evidence type="ECO:0000256" key="3">
    <source>
        <dbReference type="ARBA" id="ARBA00022723"/>
    </source>
</evidence>
<dbReference type="OrthoDB" id="9797743at2"/>
<evidence type="ECO:0000256" key="2">
    <source>
        <dbReference type="ARBA" id="ARBA00006171"/>
    </source>
</evidence>
<sequence>MGFPFQAVIFDMDGVIVDTEAFYQDVLRRFVTWKGIDVCDAELRGLIGGAQQMFDKTLVEWYERAGEGRLSSAEAKRRYRLWRRSVPCDYRSLMFPGVREAISGLRERNVRVALASSSPRSNIREVLAACGLAHAFEVVMSGAELAESKPNPAIYLHTLKLLGLPAEACCCIEDSVPGITAGKRAGLTVVARRETRFGFVQDAADVIVDRVDDVLRPEFGELLTHR</sequence>
<proteinExistence type="inferred from homology"/>
<dbReference type="STRING" id="445975.COLSTE_00834"/>
<dbReference type="SFLD" id="SFLDG01135">
    <property type="entry name" value="C1.5.6:_HAD__Beta-PGM__Phospha"/>
    <property type="match status" value="1"/>
</dbReference>
<dbReference type="GO" id="GO:0016787">
    <property type="term" value="F:hydrolase activity"/>
    <property type="evidence" value="ECO:0007669"/>
    <property type="project" value="UniProtKB-KW"/>
</dbReference>
<dbReference type="SFLD" id="SFLDS00003">
    <property type="entry name" value="Haloacid_Dehalogenase"/>
    <property type="match status" value="1"/>
</dbReference>
<dbReference type="GeneID" id="98003093"/>
<dbReference type="HOGENOM" id="CLU_045011_13_3_11"/>
<dbReference type="PRINTS" id="PR00413">
    <property type="entry name" value="HADHALOGNASE"/>
</dbReference>
<dbReference type="NCBIfam" id="TIGR01509">
    <property type="entry name" value="HAD-SF-IA-v3"/>
    <property type="match status" value="1"/>
</dbReference>
<comment type="cofactor">
    <cofactor evidence="1">
        <name>Mg(2+)</name>
        <dbReference type="ChEBI" id="CHEBI:18420"/>
    </cofactor>
</comment>
<name>B6G9U3_9ACTN</name>
<evidence type="ECO:0000256" key="5">
    <source>
        <dbReference type="ARBA" id="ARBA00023277"/>
    </source>
</evidence>
<dbReference type="Pfam" id="PF00702">
    <property type="entry name" value="Hydrolase"/>
    <property type="match status" value="1"/>
</dbReference>
<evidence type="ECO:0000313" key="7">
    <source>
        <dbReference type="Proteomes" id="UP000003560"/>
    </source>
</evidence>
<dbReference type="Gene3D" id="1.10.150.240">
    <property type="entry name" value="Putative phosphatase, domain 2"/>
    <property type="match status" value="1"/>
</dbReference>
<organism evidence="6 7">
    <name type="scientific">Collinsella stercoris DSM 13279</name>
    <dbReference type="NCBI Taxonomy" id="445975"/>
    <lineage>
        <taxon>Bacteria</taxon>
        <taxon>Bacillati</taxon>
        <taxon>Actinomycetota</taxon>
        <taxon>Coriobacteriia</taxon>
        <taxon>Coriobacteriales</taxon>
        <taxon>Coriobacteriaceae</taxon>
        <taxon>Collinsella</taxon>
    </lineage>
</organism>
<dbReference type="InterPro" id="IPR023214">
    <property type="entry name" value="HAD_sf"/>
</dbReference>
<gene>
    <name evidence="6" type="ORF">COLSTE_00834</name>
</gene>
<keyword evidence="6" id="KW-0378">Hydrolase</keyword>
<dbReference type="SFLD" id="SFLDG01129">
    <property type="entry name" value="C1.5:_HAD__Beta-PGM__Phosphata"/>
    <property type="match status" value="1"/>
</dbReference>
<accession>B6G9U3</accession>
<evidence type="ECO:0000313" key="6">
    <source>
        <dbReference type="EMBL" id="EEA90963.1"/>
    </source>
</evidence>
<dbReference type="AlphaFoldDB" id="B6G9U3"/>
<dbReference type="RefSeq" id="WP_006720496.1">
    <property type="nucleotide sequence ID" value="NZ_CP085935.1"/>
</dbReference>
<reference evidence="6 7" key="2">
    <citation type="submission" date="2008-10" db="EMBL/GenBank/DDBJ databases">
        <authorList>
            <person name="Fulton L."/>
            <person name="Clifton S."/>
            <person name="Fulton B."/>
            <person name="Xu J."/>
            <person name="Minx P."/>
            <person name="Pepin K.H."/>
            <person name="Johnson M."/>
            <person name="Thiruvilangam P."/>
            <person name="Bhonagiri V."/>
            <person name="Nash W.E."/>
            <person name="Mardis E.R."/>
            <person name="Wilson R.K."/>
        </authorList>
    </citation>
    <scope>NUCLEOTIDE SEQUENCE [LARGE SCALE GENOMIC DNA]</scope>
    <source>
        <strain evidence="6 7">DSM 13279</strain>
    </source>
</reference>
<dbReference type="InterPro" id="IPR006439">
    <property type="entry name" value="HAD-SF_hydro_IA"/>
</dbReference>
<comment type="similarity">
    <text evidence="2">Belongs to the HAD-like hydrolase superfamily. CbbY/CbbZ/Gph/YieH family.</text>
</comment>
<keyword evidence="3" id="KW-0479">Metal-binding</keyword>
<keyword evidence="4" id="KW-0460">Magnesium</keyword>
<dbReference type="InterPro" id="IPR023198">
    <property type="entry name" value="PGP-like_dom2"/>
</dbReference>
<dbReference type="PANTHER" id="PTHR46193:SF18">
    <property type="entry name" value="HEXITOL PHOSPHATASE B"/>
    <property type="match status" value="1"/>
</dbReference>
<keyword evidence="5" id="KW-0119">Carbohydrate metabolism</keyword>
<dbReference type="EMBL" id="ABXJ01000050">
    <property type="protein sequence ID" value="EEA90963.1"/>
    <property type="molecule type" value="Genomic_DNA"/>
</dbReference>
<dbReference type="GO" id="GO:0046872">
    <property type="term" value="F:metal ion binding"/>
    <property type="evidence" value="ECO:0007669"/>
    <property type="project" value="UniProtKB-KW"/>
</dbReference>